<feature type="compositionally biased region" description="Low complexity" evidence="1">
    <location>
        <begin position="375"/>
        <end position="388"/>
    </location>
</feature>
<evidence type="ECO:0000313" key="3">
    <source>
        <dbReference type="EMBL" id="RNF15189.1"/>
    </source>
</evidence>
<proteinExistence type="predicted"/>
<gene>
    <name evidence="3" type="ORF">Tco025E_05638</name>
</gene>
<feature type="compositionally biased region" description="Polar residues" evidence="1">
    <location>
        <begin position="251"/>
        <end position="261"/>
    </location>
</feature>
<feature type="compositionally biased region" description="Basic and acidic residues" evidence="1">
    <location>
        <begin position="215"/>
        <end position="228"/>
    </location>
</feature>
<accession>A0A3R7P0K6</accession>
<dbReference type="InterPro" id="IPR001810">
    <property type="entry name" value="F-box_dom"/>
</dbReference>
<dbReference type="Proteomes" id="UP000284403">
    <property type="component" value="Unassembled WGS sequence"/>
</dbReference>
<dbReference type="AlphaFoldDB" id="A0A3R7P0K6"/>
<keyword evidence="4" id="KW-1185">Reference proteome</keyword>
<feature type="domain" description="F-box" evidence="2">
    <location>
        <begin position="96"/>
        <end position="144"/>
    </location>
</feature>
<feature type="compositionally biased region" description="Low complexity" evidence="1">
    <location>
        <begin position="415"/>
        <end position="435"/>
    </location>
</feature>
<dbReference type="EMBL" id="MKKU01000335">
    <property type="protein sequence ID" value="RNF15189.1"/>
    <property type="molecule type" value="Genomic_DNA"/>
</dbReference>
<dbReference type="SUPFAM" id="SSF81383">
    <property type="entry name" value="F-box domain"/>
    <property type="match status" value="1"/>
</dbReference>
<reference evidence="3 4" key="1">
    <citation type="journal article" date="2018" name="BMC Genomics">
        <title>Genomic comparison of Trypanosoma conorhini and Trypanosoma rangeli to Trypanosoma cruzi strains of high and low virulence.</title>
        <authorList>
            <person name="Bradwell K.R."/>
            <person name="Koparde V.N."/>
            <person name="Matveyev A.V."/>
            <person name="Serrano M.G."/>
            <person name="Alves J.M."/>
            <person name="Parikh H."/>
            <person name="Huang B."/>
            <person name="Lee V."/>
            <person name="Espinosa-Alvarez O."/>
            <person name="Ortiz P.A."/>
            <person name="Costa-Martins A.G."/>
            <person name="Teixeira M.M."/>
            <person name="Buck G.A."/>
        </authorList>
    </citation>
    <scope>NUCLEOTIDE SEQUENCE [LARGE SCALE GENOMIC DNA]</scope>
    <source>
        <strain evidence="3 4">025E</strain>
    </source>
</reference>
<dbReference type="OrthoDB" id="2398163at2759"/>
<dbReference type="GeneID" id="40319249"/>
<protein>
    <recommendedName>
        <fullName evidence="2">F-box domain-containing protein</fullName>
    </recommendedName>
</protein>
<dbReference type="PROSITE" id="PS50181">
    <property type="entry name" value="FBOX"/>
    <property type="match status" value="1"/>
</dbReference>
<evidence type="ECO:0000259" key="2">
    <source>
        <dbReference type="PROSITE" id="PS50181"/>
    </source>
</evidence>
<feature type="region of interest" description="Disordered" evidence="1">
    <location>
        <begin position="208"/>
        <end position="272"/>
    </location>
</feature>
<feature type="compositionally biased region" description="Pro residues" evidence="1">
    <location>
        <begin position="229"/>
        <end position="242"/>
    </location>
</feature>
<name>A0A3R7P0K6_9TRYP</name>
<dbReference type="RefSeq" id="XP_029227411.1">
    <property type="nucleotide sequence ID" value="XM_029372531.1"/>
</dbReference>
<feature type="region of interest" description="Disordered" evidence="1">
    <location>
        <begin position="690"/>
        <end position="713"/>
    </location>
</feature>
<feature type="region of interest" description="Disordered" evidence="1">
    <location>
        <begin position="365"/>
        <end position="474"/>
    </location>
</feature>
<comment type="caution">
    <text evidence="3">The sequence shown here is derived from an EMBL/GenBank/DDBJ whole genome shotgun (WGS) entry which is preliminary data.</text>
</comment>
<feature type="compositionally biased region" description="Acidic residues" evidence="1">
    <location>
        <begin position="450"/>
        <end position="466"/>
    </location>
</feature>
<sequence>MGGVSTPSSTDGGGGCGVAAPAAEASATDGNQGGRCVCRRRSECGAGEREAAAPVVCRTSRFLAQHPAGHDCGMPGVSHGEAGRWCHAATPPHACQCDVARLPTSVLDVVFTFLQAEDLRTVLGVSQSFYRAASESDRTAWKAACFSLWRGKQGLGGVAEMWAAAEEACRREELEVISLQQQMLMGAHTSDTTTAAAAATQEWMRLQGGETDSEAGEKPTRERAHHDPPPPPPPPPTPPPPCWTGCAGKSESASIATTASDGDSVATGARGAPQQLWGRASLRSTPTYDAIMNTTNSPHLRASLVSPVRRGVSLVERPADTTAAHAERLYWWQLTPEQRQQQLYRMQQDSQRRRLRAQQRQHLQLLDEEGAEANTTTTTTTTTSRTLTGEPVASPRRRRLRTGSLGPPLSHSAGSSTSDPSLPLSLPSACAAAGADQLSPRPPAEKEATEDAGDSADDLDDTDADTEATGRRDGDPYEEFAEEMALTHSLSLLQHAQQKALRRAAAVGSSRQGGGAVDDAEEEAMQLPVSWKFAYHMSLRDARRQWVTKQELIESTWYVCFRATGKTHPATFATNGTLIIHPAVHALAGTGAAARAGGAAMPPLLYHLLKGGSELVVHNFPPLKVHRRLALASDAAANNVGDSPGGAADATAVPLRPAIAGTHATNQEAAERAFLAEPGATLRRLMAKGEKDTPAEGGTAGDAEVPAVAGPAKDDAPTADWGWGMQNFFVKIFSTGTPVPLYIHRLRRTCAPRPP</sequence>
<dbReference type="InterPro" id="IPR036047">
    <property type="entry name" value="F-box-like_dom_sf"/>
</dbReference>
<organism evidence="3 4">
    <name type="scientific">Trypanosoma conorhini</name>
    <dbReference type="NCBI Taxonomy" id="83891"/>
    <lineage>
        <taxon>Eukaryota</taxon>
        <taxon>Discoba</taxon>
        <taxon>Euglenozoa</taxon>
        <taxon>Kinetoplastea</taxon>
        <taxon>Metakinetoplastina</taxon>
        <taxon>Trypanosomatida</taxon>
        <taxon>Trypanosomatidae</taxon>
        <taxon>Trypanosoma</taxon>
    </lineage>
</organism>
<evidence type="ECO:0000313" key="4">
    <source>
        <dbReference type="Proteomes" id="UP000284403"/>
    </source>
</evidence>
<evidence type="ECO:0000256" key="1">
    <source>
        <dbReference type="SAM" id="MobiDB-lite"/>
    </source>
</evidence>